<dbReference type="Pfam" id="PF02597">
    <property type="entry name" value="ThiS"/>
    <property type="match status" value="1"/>
</dbReference>
<dbReference type="AlphaFoldDB" id="A0A7W8DPX6"/>
<protein>
    <submittedName>
        <fullName evidence="1">Sulfur carrier protein</fullName>
    </submittedName>
</protein>
<dbReference type="PANTHER" id="PTHR34472">
    <property type="entry name" value="SULFUR CARRIER PROTEIN THIS"/>
    <property type="match status" value="1"/>
</dbReference>
<dbReference type="InterPro" id="IPR012675">
    <property type="entry name" value="Beta-grasp_dom_sf"/>
</dbReference>
<dbReference type="EMBL" id="JACHIF010000003">
    <property type="protein sequence ID" value="MBB5037878.1"/>
    <property type="molecule type" value="Genomic_DNA"/>
</dbReference>
<accession>A0A7W8DPX6</accession>
<reference evidence="1 2" key="1">
    <citation type="submission" date="2020-08" db="EMBL/GenBank/DDBJ databases">
        <title>Genomic Encyclopedia of Type Strains, Phase IV (KMG-IV): sequencing the most valuable type-strain genomes for metagenomic binning, comparative biology and taxonomic classification.</title>
        <authorList>
            <person name="Goeker M."/>
        </authorList>
    </citation>
    <scope>NUCLEOTIDE SEQUENCE [LARGE SCALE GENOMIC DNA]</scope>
    <source>
        <strain evidence="1 2">DSM 12251</strain>
    </source>
</reference>
<dbReference type="PANTHER" id="PTHR34472:SF1">
    <property type="entry name" value="SULFUR CARRIER PROTEIN THIS"/>
    <property type="match status" value="1"/>
</dbReference>
<keyword evidence="2" id="KW-1185">Reference proteome</keyword>
<dbReference type="InterPro" id="IPR003749">
    <property type="entry name" value="ThiS/MoaD-like"/>
</dbReference>
<proteinExistence type="predicted"/>
<dbReference type="NCBIfam" id="TIGR01683">
    <property type="entry name" value="thiS"/>
    <property type="match status" value="1"/>
</dbReference>
<dbReference type="InterPro" id="IPR016155">
    <property type="entry name" value="Mopterin_synth/thiamin_S_b"/>
</dbReference>
<dbReference type="Proteomes" id="UP000534294">
    <property type="component" value="Unassembled WGS sequence"/>
</dbReference>
<evidence type="ECO:0000313" key="2">
    <source>
        <dbReference type="Proteomes" id="UP000534294"/>
    </source>
</evidence>
<dbReference type="CDD" id="cd00565">
    <property type="entry name" value="Ubl_ThiS"/>
    <property type="match status" value="1"/>
</dbReference>
<organism evidence="1 2">
    <name type="scientific">Prosthecobacter dejongeii</name>
    <dbReference type="NCBI Taxonomy" id="48465"/>
    <lineage>
        <taxon>Bacteria</taxon>
        <taxon>Pseudomonadati</taxon>
        <taxon>Verrucomicrobiota</taxon>
        <taxon>Verrucomicrobiia</taxon>
        <taxon>Verrucomicrobiales</taxon>
        <taxon>Verrucomicrobiaceae</taxon>
        <taxon>Prosthecobacter</taxon>
    </lineage>
</organism>
<name>A0A7W8DPX6_9BACT</name>
<dbReference type="RefSeq" id="WP_184208151.1">
    <property type="nucleotide sequence ID" value="NZ_JACHIF010000003.1"/>
</dbReference>
<dbReference type="SUPFAM" id="SSF54285">
    <property type="entry name" value="MoaD/ThiS"/>
    <property type="match status" value="1"/>
</dbReference>
<evidence type="ECO:0000313" key="1">
    <source>
        <dbReference type="EMBL" id="MBB5037878.1"/>
    </source>
</evidence>
<gene>
    <name evidence="1" type="ORF">HNQ64_002127</name>
</gene>
<sequence>MTITLNGQKREFPQTLAMSDLLESLGLAGKPVVVEHNQVALLPKEIPVAQVNEGDVIEIVQITAGG</sequence>
<dbReference type="InterPro" id="IPR010035">
    <property type="entry name" value="Thi_S"/>
</dbReference>
<dbReference type="Gene3D" id="3.10.20.30">
    <property type="match status" value="1"/>
</dbReference>
<comment type="caution">
    <text evidence="1">The sequence shown here is derived from an EMBL/GenBank/DDBJ whole genome shotgun (WGS) entry which is preliminary data.</text>
</comment>